<feature type="transmembrane region" description="Helical" evidence="8">
    <location>
        <begin position="82"/>
        <end position="102"/>
    </location>
</feature>
<feature type="domain" description="Nucleoside transporter/FeoB GTPase Gate" evidence="11">
    <location>
        <begin position="276"/>
        <end position="371"/>
    </location>
</feature>
<evidence type="ECO:0000256" key="1">
    <source>
        <dbReference type="ARBA" id="ARBA00004651"/>
    </source>
</evidence>
<dbReference type="AlphaFoldDB" id="A0A8H6KP38"/>
<feature type="transmembrane region" description="Helical" evidence="8">
    <location>
        <begin position="435"/>
        <end position="459"/>
    </location>
</feature>
<proteinExistence type="inferred from homology"/>
<feature type="domain" description="Concentrative nucleoside transporter C-terminal" evidence="10">
    <location>
        <begin position="378"/>
        <end position="589"/>
    </location>
</feature>
<keyword evidence="4 8" id="KW-0812">Transmembrane</keyword>
<evidence type="ECO:0000259" key="11">
    <source>
        <dbReference type="Pfam" id="PF07670"/>
    </source>
</evidence>
<protein>
    <submittedName>
        <fullName evidence="12">H+ nucleoside cotransporter</fullName>
    </submittedName>
</protein>
<gene>
    <name evidence="12" type="ORF">CPLU01_04557</name>
</gene>
<evidence type="ECO:0000313" key="13">
    <source>
        <dbReference type="Proteomes" id="UP000654918"/>
    </source>
</evidence>
<keyword evidence="6 8" id="KW-0472">Membrane</keyword>
<feature type="compositionally biased region" description="Basic and acidic residues" evidence="7">
    <location>
        <begin position="30"/>
        <end position="44"/>
    </location>
</feature>
<comment type="caution">
    <text evidence="12">The sequence shown here is derived from an EMBL/GenBank/DDBJ whole genome shotgun (WGS) entry which is preliminary data.</text>
</comment>
<evidence type="ECO:0000256" key="7">
    <source>
        <dbReference type="SAM" id="MobiDB-lite"/>
    </source>
</evidence>
<dbReference type="PANTHER" id="PTHR10590">
    <property type="entry name" value="SODIUM/NUCLEOSIDE COTRANSPORTER"/>
    <property type="match status" value="1"/>
</dbReference>
<feature type="transmembrane region" description="Helical" evidence="8">
    <location>
        <begin position="157"/>
        <end position="176"/>
    </location>
</feature>
<evidence type="ECO:0000256" key="3">
    <source>
        <dbReference type="ARBA" id="ARBA00022475"/>
    </source>
</evidence>
<dbReference type="Proteomes" id="UP000654918">
    <property type="component" value="Unassembled WGS sequence"/>
</dbReference>
<comment type="similarity">
    <text evidence="2">Belongs to the concentrative nucleoside transporter (CNT) (TC 2.A.41) family.</text>
</comment>
<accession>A0A8H6KP38</accession>
<keyword evidence="3" id="KW-1003">Cell membrane</keyword>
<keyword evidence="5 8" id="KW-1133">Transmembrane helix</keyword>
<evidence type="ECO:0000256" key="5">
    <source>
        <dbReference type="ARBA" id="ARBA00022989"/>
    </source>
</evidence>
<feature type="transmembrane region" description="Helical" evidence="8">
    <location>
        <begin position="495"/>
        <end position="514"/>
    </location>
</feature>
<comment type="subcellular location">
    <subcellularLocation>
        <location evidence="1">Cell membrane</location>
        <topology evidence="1">Multi-pass membrane protein</topology>
    </subcellularLocation>
</comment>
<organism evidence="12 13">
    <name type="scientific">Colletotrichum plurivorum</name>
    <dbReference type="NCBI Taxonomy" id="2175906"/>
    <lineage>
        <taxon>Eukaryota</taxon>
        <taxon>Fungi</taxon>
        <taxon>Dikarya</taxon>
        <taxon>Ascomycota</taxon>
        <taxon>Pezizomycotina</taxon>
        <taxon>Sordariomycetes</taxon>
        <taxon>Hypocreomycetidae</taxon>
        <taxon>Glomerellales</taxon>
        <taxon>Glomerellaceae</taxon>
        <taxon>Colletotrichum</taxon>
        <taxon>Colletotrichum orchidearum species complex</taxon>
    </lineage>
</organism>
<dbReference type="EMBL" id="WIGO01000043">
    <property type="protein sequence ID" value="KAF6835079.1"/>
    <property type="molecule type" value="Genomic_DNA"/>
</dbReference>
<evidence type="ECO:0000259" key="9">
    <source>
        <dbReference type="Pfam" id="PF01773"/>
    </source>
</evidence>
<feature type="transmembrane region" description="Helical" evidence="8">
    <location>
        <begin position="570"/>
        <end position="592"/>
    </location>
</feature>
<name>A0A8H6KP38_9PEZI</name>
<reference evidence="12" key="1">
    <citation type="journal article" date="2020" name="Phytopathology">
        <title>Genome Sequence Resources of Colletotrichum truncatum, C. plurivorum, C. musicola, and C. sojae: Four Species Pathogenic to Soybean (Glycine max).</title>
        <authorList>
            <person name="Rogerio F."/>
            <person name="Boufleur T.R."/>
            <person name="Ciampi-Guillardi M."/>
            <person name="Sukno S.A."/>
            <person name="Thon M.R."/>
            <person name="Massola Junior N.S."/>
            <person name="Baroncelli R."/>
        </authorList>
    </citation>
    <scope>NUCLEOTIDE SEQUENCE</scope>
    <source>
        <strain evidence="12">LFN00145</strain>
    </source>
</reference>
<evidence type="ECO:0000256" key="8">
    <source>
        <dbReference type="SAM" id="Phobius"/>
    </source>
</evidence>
<evidence type="ECO:0000256" key="4">
    <source>
        <dbReference type="ARBA" id="ARBA00022692"/>
    </source>
</evidence>
<feature type="compositionally biased region" description="Basic and acidic residues" evidence="7">
    <location>
        <begin position="1"/>
        <end position="15"/>
    </location>
</feature>
<feature type="domain" description="Concentrative nucleoside transporter N-terminal" evidence="9">
    <location>
        <begin position="193"/>
        <end position="264"/>
    </location>
</feature>
<feature type="transmembrane region" description="Helical" evidence="8">
    <location>
        <begin position="349"/>
        <end position="371"/>
    </location>
</feature>
<feature type="region of interest" description="Disordered" evidence="7">
    <location>
        <begin position="1"/>
        <end position="66"/>
    </location>
</feature>
<feature type="transmembrane region" description="Helical" evidence="8">
    <location>
        <begin position="188"/>
        <end position="205"/>
    </location>
</feature>
<sequence>MAEPQAEPKGHEKVVDGPGTGASESSRNSESQEKTPAHGPRNNDVEANGGQNQGRNEGQDEAAQGNKPKRLRLSKIYKKHKLPIHILIWLIWTAWWIVGLIFHRSDGLGWLKPSLIYIAITIRIVTLWLPAAKVMIPLRFVWGHTVVKVYEATPEKLRQPLAAALTMAVFLVGSMIPPEVGDNTRSSRAISLFGLLILIGLLTITSRDRKKIPWNTVIGGMLTHFVIAIFVLKTKAGYDIFAFISEMARTLLSFAKEGLAFLTDSEVPNKMWFLTAVLPPIIFFISLVQLMYHFGLLQWFVAKFAIFFFWALEVSGAEAMVATATPFVGQGESAMLIKPFIPYLTLAEIHQVMTCGFATIAGSVLVGYIGLGLDPQALVSSCIMSIPASIAVSKTRYPDTEETLSSGRLVVPEDDEKAGNSLHAFANGAWLGIKVAGMIAATLLCVISFVGLVNGLLGWWGKYLNISDPPLTLELMLGYVFYPVAWCLGVPSKDLLVVGELIGIKVITNEFLAFKSLSSNVEPYISLSPRSRMIATYACCGFGNVGALGTQIGVLSQIAPGRAADVSKVAVSALFAGILSTLTSASVAGMLYTG</sequence>
<evidence type="ECO:0000256" key="2">
    <source>
        <dbReference type="ARBA" id="ARBA00009033"/>
    </source>
</evidence>
<dbReference type="GO" id="GO:0015293">
    <property type="term" value="F:symporter activity"/>
    <property type="evidence" value="ECO:0007669"/>
    <property type="project" value="TreeGrafter"/>
</dbReference>
<feature type="transmembrane region" description="Helical" evidence="8">
    <location>
        <begin position="534"/>
        <end position="558"/>
    </location>
</feature>
<keyword evidence="13" id="KW-1185">Reference proteome</keyword>
<dbReference type="Pfam" id="PF07670">
    <property type="entry name" value="Gate"/>
    <property type="match status" value="1"/>
</dbReference>
<dbReference type="Pfam" id="PF01773">
    <property type="entry name" value="Nucleos_tra2_N"/>
    <property type="match status" value="1"/>
</dbReference>
<evidence type="ECO:0000259" key="10">
    <source>
        <dbReference type="Pfam" id="PF07662"/>
    </source>
</evidence>
<dbReference type="PANTHER" id="PTHR10590:SF4">
    <property type="entry name" value="SOLUTE CARRIER FAMILY 28 MEMBER 3"/>
    <property type="match status" value="1"/>
</dbReference>
<dbReference type="InterPro" id="IPR011657">
    <property type="entry name" value="CNT_C_dom"/>
</dbReference>
<feature type="transmembrane region" description="Helical" evidence="8">
    <location>
        <begin position="471"/>
        <end position="488"/>
    </location>
</feature>
<dbReference type="InterPro" id="IPR002668">
    <property type="entry name" value="CNT_N_dom"/>
</dbReference>
<dbReference type="GO" id="GO:0005886">
    <property type="term" value="C:plasma membrane"/>
    <property type="evidence" value="ECO:0007669"/>
    <property type="project" value="UniProtKB-SubCell"/>
</dbReference>
<dbReference type="InterPro" id="IPR011642">
    <property type="entry name" value="Gate_dom"/>
</dbReference>
<feature type="transmembrane region" description="Helical" evidence="8">
    <location>
        <begin position="114"/>
        <end position="136"/>
    </location>
</feature>
<dbReference type="Pfam" id="PF07662">
    <property type="entry name" value="Nucleos_tra2_C"/>
    <property type="match status" value="1"/>
</dbReference>
<feature type="transmembrane region" description="Helical" evidence="8">
    <location>
        <begin position="271"/>
        <end position="292"/>
    </location>
</feature>
<evidence type="ECO:0000313" key="12">
    <source>
        <dbReference type="EMBL" id="KAF6835079.1"/>
    </source>
</evidence>
<dbReference type="GO" id="GO:0005337">
    <property type="term" value="F:nucleoside transmembrane transporter activity"/>
    <property type="evidence" value="ECO:0007669"/>
    <property type="project" value="InterPro"/>
</dbReference>
<feature type="transmembrane region" description="Helical" evidence="8">
    <location>
        <begin position="212"/>
        <end position="232"/>
    </location>
</feature>
<evidence type="ECO:0000256" key="6">
    <source>
        <dbReference type="ARBA" id="ARBA00023136"/>
    </source>
</evidence>
<feature type="transmembrane region" description="Helical" evidence="8">
    <location>
        <begin position="304"/>
        <end position="329"/>
    </location>
</feature>
<dbReference type="InterPro" id="IPR008276">
    <property type="entry name" value="C_nuclsd_transpt"/>
</dbReference>